<dbReference type="Proteomes" id="UP000050469">
    <property type="component" value="Unassembled WGS sequence"/>
</dbReference>
<accession>A0A0P9U1J8</accession>
<evidence type="ECO:0000313" key="2">
    <source>
        <dbReference type="Proteomes" id="UP000050469"/>
    </source>
</evidence>
<evidence type="ECO:0000313" key="1">
    <source>
        <dbReference type="EMBL" id="KPX71395.1"/>
    </source>
</evidence>
<name>A0A0P9U1J8_PSEA0</name>
<dbReference type="AlphaFoldDB" id="A0A0P9U1J8"/>
<reference evidence="1 2" key="1">
    <citation type="submission" date="2015-09" db="EMBL/GenBank/DDBJ databases">
        <title>Genome announcement of multiple Pseudomonas syringae strains.</title>
        <authorList>
            <person name="Thakur S."/>
            <person name="Wang P.W."/>
            <person name="Gong Y."/>
            <person name="Weir B.S."/>
            <person name="Guttman D.S."/>
        </authorList>
    </citation>
    <scope>NUCLEOTIDE SEQUENCE [LARGE SCALE GENOMIC DNA]</scope>
    <source>
        <strain evidence="1 2">ICMP7840</strain>
    </source>
</reference>
<sequence length="97" mass="10476">MLAEPAVLEALRVVESIFLPKQSQGYARTAQLGMDMSPVRHRTLITGNSGRRWKKMPLQLGVSQRRRPGQAAGSKAIEVLTDAGSAYLQAGSDLAGR</sequence>
<dbReference type="EMBL" id="LJQO01000276">
    <property type="protein sequence ID" value="KPX71395.1"/>
    <property type="molecule type" value="Genomic_DNA"/>
</dbReference>
<organism evidence="1 2">
    <name type="scientific">Pseudomonas amygdali pv. photiniae</name>
    <dbReference type="NCBI Taxonomy" id="251724"/>
    <lineage>
        <taxon>Bacteria</taxon>
        <taxon>Pseudomonadati</taxon>
        <taxon>Pseudomonadota</taxon>
        <taxon>Gammaproteobacteria</taxon>
        <taxon>Pseudomonadales</taxon>
        <taxon>Pseudomonadaceae</taxon>
        <taxon>Pseudomonas</taxon>
        <taxon>Pseudomonas amygdali</taxon>
    </lineage>
</organism>
<gene>
    <name evidence="1" type="ORF">ALO53_01089</name>
</gene>
<protein>
    <submittedName>
        <fullName evidence="1">Uncharacterized protein</fullName>
    </submittedName>
</protein>
<comment type="caution">
    <text evidence="1">The sequence shown here is derived from an EMBL/GenBank/DDBJ whole genome shotgun (WGS) entry which is preliminary data.</text>
</comment>
<proteinExistence type="predicted"/>